<feature type="compositionally biased region" description="Low complexity" evidence="1">
    <location>
        <begin position="362"/>
        <end position="379"/>
    </location>
</feature>
<dbReference type="GO" id="GO:0006508">
    <property type="term" value="P:proteolysis"/>
    <property type="evidence" value="ECO:0007669"/>
    <property type="project" value="UniProtKB-KW"/>
</dbReference>
<evidence type="ECO:0000313" key="4">
    <source>
        <dbReference type="Proteomes" id="UP000266188"/>
    </source>
</evidence>
<sequence>MANPIHGGRIIPIVMPGQNYPTSQPDEVKHVESRNQTRQSPPDQSSSRITRSRSAQTKCLELASLRERDLYALPTEGDGNCLYYALSDQLYGDFTHADEIRSRLADHIAANKDYFMSFISTDGELRRAPRRAAASAAKYSSCSSSSASPAPPSAKDKEQSFDSKVAESRKNGVWGGAEELQAFCQSYVADVNVYTTYGVQRFRDVNAPSDEERQIVHVAFHDFNHYSSVRRVDGPHTGLPCIPRDLPLTKVDSPLTKEDNDSEEIGDVQIKKEVDENESSQIREVEDDDDLPPSSGTVVNMATPWKISAIQEGLGGKYDRDTIVEMLKQCRGNIDRAFANLLGECPDSPPGQASASKAIMKSRLQPSSRSSSPFSTASKRSADDSESEEDPRPAVRRTRNREKKRRVLPDVTVGIAFRDDQNDLVSLRLRVSPDAVAEKATSPATPEVESSLSKPLPEVNPAAGHQIAESEGQKPRRSRRITKSRNAAAVT</sequence>
<feature type="region of interest" description="Disordered" evidence="1">
    <location>
        <begin position="275"/>
        <end position="299"/>
    </location>
</feature>
<name>A0A3A2Z9H8_9EURO</name>
<organism evidence="3 4">
    <name type="scientific">Aspergillus sclerotialis</name>
    <dbReference type="NCBI Taxonomy" id="2070753"/>
    <lineage>
        <taxon>Eukaryota</taxon>
        <taxon>Fungi</taxon>
        <taxon>Dikarya</taxon>
        <taxon>Ascomycota</taxon>
        <taxon>Pezizomycotina</taxon>
        <taxon>Eurotiomycetes</taxon>
        <taxon>Eurotiomycetidae</taxon>
        <taxon>Eurotiales</taxon>
        <taxon>Aspergillaceae</taxon>
        <taxon>Aspergillus</taxon>
        <taxon>Aspergillus subgen. Polypaecilum</taxon>
    </lineage>
</organism>
<keyword evidence="4" id="KW-1185">Reference proteome</keyword>
<dbReference type="PANTHER" id="PTHR12419">
    <property type="entry name" value="OTU DOMAIN CONTAINING PROTEIN"/>
    <property type="match status" value="1"/>
</dbReference>
<dbReference type="InterPro" id="IPR050704">
    <property type="entry name" value="Peptidase_C85-like"/>
</dbReference>
<dbReference type="InterPro" id="IPR038765">
    <property type="entry name" value="Papain-like_cys_pep_sf"/>
</dbReference>
<comment type="caution">
    <text evidence="3">The sequence shown here is derived from an EMBL/GenBank/DDBJ whole genome shotgun (WGS) entry which is preliminary data.</text>
</comment>
<evidence type="ECO:0000256" key="1">
    <source>
        <dbReference type="SAM" id="MobiDB-lite"/>
    </source>
</evidence>
<dbReference type="OrthoDB" id="409956at2759"/>
<dbReference type="AlphaFoldDB" id="A0A3A2Z9H8"/>
<feature type="compositionally biased region" description="Basic residues" evidence="1">
    <location>
        <begin position="394"/>
        <end position="403"/>
    </location>
</feature>
<dbReference type="Gene3D" id="3.90.70.80">
    <property type="match status" value="1"/>
</dbReference>
<feature type="domain" description="OTU" evidence="2">
    <location>
        <begin position="70"/>
        <end position="232"/>
    </location>
</feature>
<feature type="compositionally biased region" description="Polar residues" evidence="1">
    <location>
        <begin position="36"/>
        <end position="53"/>
    </location>
</feature>
<dbReference type="InterPro" id="IPR003323">
    <property type="entry name" value="OTU_dom"/>
</dbReference>
<evidence type="ECO:0000313" key="3">
    <source>
        <dbReference type="EMBL" id="RJE19576.1"/>
    </source>
</evidence>
<dbReference type="Pfam" id="PF02338">
    <property type="entry name" value="OTU"/>
    <property type="match status" value="1"/>
</dbReference>
<dbReference type="GO" id="GO:0016579">
    <property type="term" value="P:protein deubiquitination"/>
    <property type="evidence" value="ECO:0007669"/>
    <property type="project" value="TreeGrafter"/>
</dbReference>
<feature type="compositionally biased region" description="Polar residues" evidence="1">
    <location>
        <begin position="442"/>
        <end position="453"/>
    </location>
</feature>
<keyword evidence="3" id="KW-0378">Hydrolase</keyword>
<dbReference type="GO" id="GO:0004843">
    <property type="term" value="F:cysteine-type deubiquitinase activity"/>
    <property type="evidence" value="ECO:0007669"/>
    <property type="project" value="TreeGrafter"/>
</dbReference>
<evidence type="ECO:0000259" key="2">
    <source>
        <dbReference type="PROSITE" id="PS50802"/>
    </source>
</evidence>
<dbReference type="SUPFAM" id="SSF54001">
    <property type="entry name" value="Cysteine proteinases"/>
    <property type="match status" value="1"/>
</dbReference>
<feature type="region of interest" description="Disordered" evidence="1">
    <location>
        <begin position="435"/>
        <end position="491"/>
    </location>
</feature>
<dbReference type="PANTHER" id="PTHR12419:SF7">
    <property type="entry name" value="OTU DOMAIN-CONTAINING PROTEIN 3"/>
    <property type="match status" value="1"/>
</dbReference>
<gene>
    <name evidence="3" type="ORF">PHISCL_08087</name>
</gene>
<dbReference type="EMBL" id="MVGC01000391">
    <property type="protein sequence ID" value="RJE19576.1"/>
    <property type="molecule type" value="Genomic_DNA"/>
</dbReference>
<protein>
    <submittedName>
        <fullName evidence="3">OTU-like cysteine protease</fullName>
    </submittedName>
</protein>
<proteinExistence type="predicted"/>
<accession>A0A3A2Z9H8</accession>
<feature type="region of interest" description="Disordered" evidence="1">
    <location>
        <begin position="1"/>
        <end position="53"/>
    </location>
</feature>
<dbReference type="PROSITE" id="PS50802">
    <property type="entry name" value="OTU"/>
    <property type="match status" value="1"/>
</dbReference>
<feature type="compositionally biased region" description="Basic and acidic residues" evidence="1">
    <location>
        <begin position="26"/>
        <end position="35"/>
    </location>
</feature>
<dbReference type="CDD" id="cd22756">
    <property type="entry name" value="OTU_OTUD3-like"/>
    <property type="match status" value="1"/>
</dbReference>
<feature type="region of interest" description="Disordered" evidence="1">
    <location>
        <begin position="141"/>
        <end position="162"/>
    </location>
</feature>
<feature type="region of interest" description="Disordered" evidence="1">
    <location>
        <begin position="348"/>
        <end position="403"/>
    </location>
</feature>
<reference evidence="4" key="1">
    <citation type="submission" date="2017-02" db="EMBL/GenBank/DDBJ databases">
        <authorList>
            <person name="Tafer H."/>
            <person name="Lopandic K."/>
        </authorList>
    </citation>
    <scope>NUCLEOTIDE SEQUENCE [LARGE SCALE GENOMIC DNA]</scope>
    <source>
        <strain evidence="4">CBS 366.77</strain>
    </source>
</reference>
<keyword evidence="3" id="KW-0645">Protease</keyword>
<dbReference type="STRING" id="2070753.A0A3A2Z9H8"/>
<dbReference type="Proteomes" id="UP000266188">
    <property type="component" value="Unassembled WGS sequence"/>
</dbReference>